<sequence length="109" mass="11989">MPFDPLEVPFGGARVMWWSDTLKRKNTAKQAHENKASTYTELGPALGHARHASRAWQLEGQYELVAGMSPVAQCLRRSGRAPPSKSHARLKARANKVSRGVVHSNCAVL</sequence>
<protein>
    <submittedName>
        <fullName evidence="2">Uncharacterized protein</fullName>
    </submittedName>
</protein>
<feature type="compositionally biased region" description="Basic residues" evidence="1">
    <location>
        <begin position="86"/>
        <end position="96"/>
    </location>
</feature>
<proteinExistence type="predicted"/>
<gene>
    <name evidence="2" type="ORF">HaLaN_06276</name>
</gene>
<dbReference type="EMBL" id="BLLF01000355">
    <property type="protein sequence ID" value="GFH10879.1"/>
    <property type="molecule type" value="Genomic_DNA"/>
</dbReference>
<comment type="caution">
    <text evidence="2">The sequence shown here is derived from an EMBL/GenBank/DDBJ whole genome shotgun (WGS) entry which is preliminary data.</text>
</comment>
<dbReference type="AlphaFoldDB" id="A0A699YWJ6"/>
<reference evidence="2 3" key="1">
    <citation type="submission" date="2020-02" db="EMBL/GenBank/DDBJ databases">
        <title>Draft genome sequence of Haematococcus lacustris strain NIES-144.</title>
        <authorList>
            <person name="Morimoto D."/>
            <person name="Nakagawa S."/>
            <person name="Yoshida T."/>
            <person name="Sawayama S."/>
        </authorList>
    </citation>
    <scope>NUCLEOTIDE SEQUENCE [LARGE SCALE GENOMIC DNA]</scope>
    <source>
        <strain evidence="2 3">NIES-144</strain>
    </source>
</reference>
<accession>A0A699YWJ6</accession>
<organism evidence="2 3">
    <name type="scientific">Haematococcus lacustris</name>
    <name type="common">Green alga</name>
    <name type="synonym">Haematococcus pluvialis</name>
    <dbReference type="NCBI Taxonomy" id="44745"/>
    <lineage>
        <taxon>Eukaryota</taxon>
        <taxon>Viridiplantae</taxon>
        <taxon>Chlorophyta</taxon>
        <taxon>core chlorophytes</taxon>
        <taxon>Chlorophyceae</taxon>
        <taxon>CS clade</taxon>
        <taxon>Chlamydomonadales</taxon>
        <taxon>Haematococcaceae</taxon>
        <taxon>Haematococcus</taxon>
    </lineage>
</organism>
<evidence type="ECO:0000256" key="1">
    <source>
        <dbReference type="SAM" id="MobiDB-lite"/>
    </source>
</evidence>
<keyword evidence="3" id="KW-1185">Reference proteome</keyword>
<evidence type="ECO:0000313" key="2">
    <source>
        <dbReference type="EMBL" id="GFH10879.1"/>
    </source>
</evidence>
<name>A0A699YWJ6_HAELA</name>
<feature type="region of interest" description="Disordered" evidence="1">
    <location>
        <begin position="76"/>
        <end position="96"/>
    </location>
</feature>
<evidence type="ECO:0000313" key="3">
    <source>
        <dbReference type="Proteomes" id="UP000485058"/>
    </source>
</evidence>
<dbReference type="Proteomes" id="UP000485058">
    <property type="component" value="Unassembled WGS sequence"/>
</dbReference>